<dbReference type="Pfam" id="PF02397">
    <property type="entry name" value="Bac_transf"/>
    <property type="match status" value="1"/>
</dbReference>
<gene>
    <name evidence="11" type="ORF">BLW93_03545</name>
</gene>
<keyword evidence="7 9" id="KW-1133">Transmembrane helix</keyword>
<evidence type="ECO:0000313" key="12">
    <source>
        <dbReference type="Proteomes" id="UP000187408"/>
    </source>
</evidence>
<dbReference type="GO" id="GO:0005886">
    <property type="term" value="C:plasma membrane"/>
    <property type="evidence" value="ECO:0007669"/>
    <property type="project" value="UniProtKB-SubCell"/>
</dbReference>
<evidence type="ECO:0000259" key="10">
    <source>
        <dbReference type="Pfam" id="PF02397"/>
    </source>
</evidence>
<keyword evidence="4" id="KW-1003">Cell membrane</keyword>
<dbReference type="STRING" id="1914305.BLW93_03545"/>
<keyword evidence="12" id="KW-1185">Reference proteome</keyword>
<evidence type="ECO:0000256" key="7">
    <source>
        <dbReference type="ARBA" id="ARBA00022989"/>
    </source>
</evidence>
<keyword evidence="8 9" id="KW-0472">Membrane</keyword>
<name>A0A1R1MLS3_9BACT</name>
<comment type="subcellular location">
    <subcellularLocation>
        <location evidence="2">Cell membrane</location>
    </subcellularLocation>
    <subcellularLocation>
        <location evidence="1">Membrane</location>
        <topology evidence="1">Multi-pass membrane protein</topology>
    </subcellularLocation>
</comment>
<dbReference type="GO" id="GO:0016780">
    <property type="term" value="F:phosphotransferase activity, for other substituted phosphate groups"/>
    <property type="evidence" value="ECO:0007669"/>
    <property type="project" value="TreeGrafter"/>
</dbReference>
<evidence type="ECO:0000256" key="3">
    <source>
        <dbReference type="ARBA" id="ARBA00006464"/>
    </source>
</evidence>
<comment type="similarity">
    <text evidence="3">Belongs to the bacterial sugar transferase family.</text>
</comment>
<dbReference type="GO" id="GO:0000271">
    <property type="term" value="P:polysaccharide biosynthetic process"/>
    <property type="evidence" value="ECO:0007669"/>
    <property type="project" value="InterPro"/>
</dbReference>
<feature type="domain" description="Bacterial sugar transferase" evidence="10">
    <location>
        <begin position="260"/>
        <end position="453"/>
    </location>
</feature>
<dbReference type="EMBL" id="MOEN01000009">
    <property type="protein sequence ID" value="OMH40761.1"/>
    <property type="molecule type" value="Genomic_DNA"/>
</dbReference>
<dbReference type="InterPro" id="IPR003362">
    <property type="entry name" value="Bact_transf"/>
</dbReference>
<reference evidence="11 12" key="1">
    <citation type="submission" date="2016-10" db="EMBL/GenBank/DDBJ databases">
        <title>Genome sequence of a sulfur-reducing bacterium Desulfurobacterium indicum K6013.</title>
        <authorList>
            <person name="Cao J."/>
            <person name="Shao Z."/>
            <person name="Alain K."/>
            <person name="Jebbar M."/>
        </authorList>
    </citation>
    <scope>NUCLEOTIDE SEQUENCE [LARGE SCALE GENOMIC DNA]</scope>
    <source>
        <strain evidence="11 12">K6013</strain>
    </source>
</reference>
<dbReference type="RefSeq" id="WP_076712739.1">
    <property type="nucleotide sequence ID" value="NZ_MOEN01000009.1"/>
</dbReference>
<keyword evidence="6 9" id="KW-0812">Transmembrane</keyword>
<feature type="transmembrane region" description="Helical" evidence="9">
    <location>
        <begin position="7"/>
        <end position="28"/>
    </location>
</feature>
<feature type="transmembrane region" description="Helical" evidence="9">
    <location>
        <begin position="80"/>
        <end position="98"/>
    </location>
</feature>
<sequence>MRKYVSFFLMLVSDLCIFYVSLFLAYLLRLWFGDKILPHYYMTFRKLLSLWWFPVAYIFSFWIQGLYTSRLPFWEEVKRIVKAVSFATVIILSVVSLGRLSEHVSRTTVLILWMISIPMFAVSRRFLKPLLYRLSLWKQEAIAVGNKEFINKIKEIFDKDHFMGYYISRGIEIPPFSFSYEKKLSELEADTLIVAIPDSFEGDTEKFLAKIHKSARNVLFIPDIKGLAFLNSELYPLFFSEIFLLSVKNNLKYFTNRFLKRLFDLTFSILLLPVLLPIIAIIAILIKLDSEGPVFFVHNRIGKDGKIIGVIKFRTMYKDAQQRLEKLLTENEEIRKEWETYFKLKNDPRITKVGKFLRKTSLDELPQIFNVLKGDMSFVGPRPVIKEEIEKYYKEFAQYYYLVKPGITGLWQVSGRSDTDYDKRVRLDTWYVLNWSLWLDIIILIKTIKAVLKREGAY</sequence>
<evidence type="ECO:0000256" key="2">
    <source>
        <dbReference type="ARBA" id="ARBA00004236"/>
    </source>
</evidence>
<dbReference type="InterPro" id="IPR017472">
    <property type="entry name" value="Undecaprenyl-P_galact_Ptfrase"/>
</dbReference>
<evidence type="ECO:0000313" key="11">
    <source>
        <dbReference type="EMBL" id="OMH40761.1"/>
    </source>
</evidence>
<organism evidence="11 12">
    <name type="scientific">Desulfurobacterium indicum</name>
    <dbReference type="NCBI Taxonomy" id="1914305"/>
    <lineage>
        <taxon>Bacteria</taxon>
        <taxon>Pseudomonadati</taxon>
        <taxon>Aquificota</taxon>
        <taxon>Aquificia</taxon>
        <taxon>Desulfurobacteriales</taxon>
        <taxon>Desulfurobacteriaceae</taxon>
        <taxon>Desulfurobacterium</taxon>
    </lineage>
</organism>
<accession>A0A1R1MLS3</accession>
<feature type="transmembrane region" description="Helical" evidence="9">
    <location>
        <begin position="110"/>
        <end position="127"/>
    </location>
</feature>
<evidence type="ECO:0000256" key="8">
    <source>
        <dbReference type="ARBA" id="ARBA00023136"/>
    </source>
</evidence>
<evidence type="ECO:0000256" key="1">
    <source>
        <dbReference type="ARBA" id="ARBA00004141"/>
    </source>
</evidence>
<dbReference type="InterPro" id="IPR017475">
    <property type="entry name" value="EPS_sugar_tfrase"/>
</dbReference>
<dbReference type="Proteomes" id="UP000187408">
    <property type="component" value="Unassembled WGS sequence"/>
</dbReference>
<proteinExistence type="inferred from homology"/>
<feature type="transmembrane region" description="Helical" evidence="9">
    <location>
        <begin position="262"/>
        <end position="286"/>
    </location>
</feature>
<evidence type="ECO:0000256" key="6">
    <source>
        <dbReference type="ARBA" id="ARBA00022692"/>
    </source>
</evidence>
<evidence type="ECO:0000256" key="4">
    <source>
        <dbReference type="ARBA" id="ARBA00022475"/>
    </source>
</evidence>
<dbReference type="PANTHER" id="PTHR30576">
    <property type="entry name" value="COLANIC BIOSYNTHESIS UDP-GLUCOSE LIPID CARRIER TRANSFERASE"/>
    <property type="match status" value="1"/>
</dbReference>
<feature type="transmembrane region" description="Helical" evidence="9">
    <location>
        <begin position="48"/>
        <end position="68"/>
    </location>
</feature>
<dbReference type="NCBIfam" id="TIGR03022">
    <property type="entry name" value="WbaP_sugtrans"/>
    <property type="match status" value="1"/>
</dbReference>
<dbReference type="NCBIfam" id="TIGR03025">
    <property type="entry name" value="EPS_sugtrans"/>
    <property type="match status" value="1"/>
</dbReference>
<dbReference type="OrthoDB" id="9808602at2"/>
<evidence type="ECO:0000256" key="5">
    <source>
        <dbReference type="ARBA" id="ARBA00022679"/>
    </source>
</evidence>
<dbReference type="AlphaFoldDB" id="A0A1R1MLS3"/>
<evidence type="ECO:0000256" key="9">
    <source>
        <dbReference type="SAM" id="Phobius"/>
    </source>
</evidence>
<keyword evidence="5 11" id="KW-0808">Transferase</keyword>
<comment type="caution">
    <text evidence="11">The sequence shown here is derived from an EMBL/GenBank/DDBJ whole genome shotgun (WGS) entry which is preliminary data.</text>
</comment>
<dbReference type="PANTHER" id="PTHR30576:SF4">
    <property type="entry name" value="UNDECAPRENYL-PHOSPHATE GALACTOSE PHOSPHOTRANSFERASE"/>
    <property type="match status" value="1"/>
</dbReference>
<protein>
    <submittedName>
        <fullName evidence="11">UDP-phosphate galactose phosphotransferase</fullName>
    </submittedName>
</protein>